<protein>
    <submittedName>
        <fullName evidence="1">Uncharacterized protein</fullName>
    </submittedName>
</protein>
<accession>A0AA42R0K4</accession>
<evidence type="ECO:0000313" key="2">
    <source>
        <dbReference type="Proteomes" id="UP001161707"/>
    </source>
</evidence>
<evidence type="ECO:0000313" key="1">
    <source>
        <dbReference type="EMBL" id="MDH1480940.1"/>
    </source>
</evidence>
<reference evidence="1" key="1">
    <citation type="submission" date="2022-09" db="EMBL/GenBank/DDBJ databases">
        <title>Intensive care unit water sources are persistently colonized with multi-drug resistant bacteria and are the site of extensive horizontal gene transfer of antibiotic resistance genes.</title>
        <authorList>
            <person name="Diorio-Toth L."/>
        </authorList>
    </citation>
    <scope>NUCLEOTIDE SEQUENCE</scope>
    <source>
        <strain evidence="1">GD03711</strain>
    </source>
</reference>
<dbReference type="RefSeq" id="WP_280022098.1">
    <property type="nucleotide sequence ID" value="NZ_JAOCIY010000045.1"/>
</dbReference>
<organism evidence="1 2">
    <name type="scientific">Enterobacter cloacae</name>
    <dbReference type="NCBI Taxonomy" id="550"/>
    <lineage>
        <taxon>Bacteria</taxon>
        <taxon>Pseudomonadati</taxon>
        <taxon>Pseudomonadota</taxon>
        <taxon>Gammaproteobacteria</taxon>
        <taxon>Enterobacterales</taxon>
        <taxon>Enterobacteriaceae</taxon>
        <taxon>Enterobacter</taxon>
        <taxon>Enterobacter cloacae complex</taxon>
    </lineage>
</organism>
<gene>
    <name evidence="1" type="ORF">N5E88_15820</name>
</gene>
<dbReference type="EMBL" id="JAOCIY010000045">
    <property type="protein sequence ID" value="MDH1480940.1"/>
    <property type="molecule type" value="Genomic_DNA"/>
</dbReference>
<comment type="caution">
    <text evidence="1">The sequence shown here is derived from an EMBL/GenBank/DDBJ whole genome shotgun (WGS) entry which is preliminary data.</text>
</comment>
<dbReference type="AlphaFoldDB" id="A0AA42R0K4"/>
<sequence>MITEGDRMYNGHLLNVQGKLTFAKAGRSGLIFLEDYTECFTARDYSWSDFEPLEMDD</sequence>
<proteinExistence type="predicted"/>
<dbReference type="Proteomes" id="UP001161707">
    <property type="component" value="Unassembled WGS sequence"/>
</dbReference>
<name>A0AA42R0K4_ENTCL</name>